<accession>A0A7X2PDL9</accession>
<evidence type="ECO:0000313" key="1">
    <source>
        <dbReference type="EMBL" id="MSU06827.1"/>
    </source>
</evidence>
<dbReference type="RefSeq" id="WP_154425999.1">
    <property type="nucleotide sequence ID" value="NZ_VUNN01000017.1"/>
</dbReference>
<name>A0A7X2PDL9_9SPIO</name>
<gene>
    <name evidence="1" type="ORF">FYJ80_08590</name>
</gene>
<keyword evidence="2" id="KW-1185">Reference proteome</keyword>
<evidence type="ECO:0000313" key="2">
    <source>
        <dbReference type="Proteomes" id="UP000460549"/>
    </source>
</evidence>
<dbReference type="Proteomes" id="UP000460549">
    <property type="component" value="Unassembled WGS sequence"/>
</dbReference>
<dbReference type="PROSITE" id="PS51257">
    <property type="entry name" value="PROKAR_LIPOPROTEIN"/>
    <property type="match status" value="1"/>
</dbReference>
<protein>
    <submittedName>
        <fullName evidence="1">Uncharacterized protein</fullName>
    </submittedName>
</protein>
<dbReference type="AlphaFoldDB" id="A0A7X2PDL9"/>
<organism evidence="1 2">
    <name type="scientific">Bullifex porci</name>
    <dbReference type="NCBI Taxonomy" id="2606638"/>
    <lineage>
        <taxon>Bacteria</taxon>
        <taxon>Pseudomonadati</taxon>
        <taxon>Spirochaetota</taxon>
        <taxon>Spirochaetia</taxon>
        <taxon>Spirochaetales</taxon>
        <taxon>Spirochaetaceae</taxon>
        <taxon>Bullifex</taxon>
    </lineage>
</organism>
<reference evidence="1 2" key="1">
    <citation type="submission" date="2019-08" db="EMBL/GenBank/DDBJ databases">
        <title>In-depth cultivation of the pig gut microbiome towards novel bacterial diversity and tailored functional studies.</title>
        <authorList>
            <person name="Wylensek D."/>
            <person name="Hitch T.C.A."/>
            <person name="Clavel T."/>
        </authorList>
    </citation>
    <scope>NUCLEOTIDE SEQUENCE [LARGE SCALE GENOMIC DNA]</scope>
    <source>
        <strain evidence="1 2">NM-380-WT-3C1</strain>
    </source>
</reference>
<proteinExistence type="predicted"/>
<dbReference type="EMBL" id="VUNN01000017">
    <property type="protein sequence ID" value="MSU06827.1"/>
    <property type="molecule type" value="Genomic_DNA"/>
</dbReference>
<comment type="caution">
    <text evidence="1">The sequence shown here is derived from an EMBL/GenBank/DDBJ whole genome shotgun (WGS) entry which is preliminary data.</text>
</comment>
<sequence length="277" mass="29149">MRKQFLCVFTLVLLTLLLFVSCSGSLTDTLLKVMDGTDTNVYIKTGIVKPSTEAVDKVLDALETEKTPASISGNEVTVNIGGQPISVDVTDTGLQNLINNGGVLAPQTEEKKEQLTASINEAISSPTAKDQLAKELSKAVTDEDTKKAIQGTYALGSGALTTAANTTGIPENVNNLLKGLAEDYKEAANSDNFTEADKAQAQLIVNAAASAVNAAKALENNSTLSDKKKLELPEVKELLNDTLTLYNAAKIATGKVDILESESIINELISSFGGNNG</sequence>